<gene>
    <name evidence="2" type="ORF">SAMN05421770_103441</name>
</gene>
<keyword evidence="2" id="KW-0808">Transferase</keyword>
<dbReference type="PANTHER" id="PTHR43031">
    <property type="entry name" value="FAD-DEPENDENT OXIDOREDUCTASE"/>
    <property type="match status" value="1"/>
</dbReference>
<dbReference type="SUPFAM" id="SSF52821">
    <property type="entry name" value="Rhodanese/Cell cycle control phosphatase"/>
    <property type="match status" value="1"/>
</dbReference>
<feature type="domain" description="Rhodanese" evidence="1">
    <location>
        <begin position="17"/>
        <end position="106"/>
    </location>
</feature>
<protein>
    <submittedName>
        <fullName evidence="2">Rhodanese-related sulfurtransferase</fullName>
    </submittedName>
</protein>
<dbReference type="SMART" id="SM00450">
    <property type="entry name" value="RHOD"/>
    <property type="match status" value="1"/>
</dbReference>
<dbReference type="AlphaFoldDB" id="A0A239J4S9"/>
<dbReference type="PROSITE" id="PS50206">
    <property type="entry name" value="RHODANESE_3"/>
    <property type="match status" value="1"/>
</dbReference>
<dbReference type="OrthoDB" id="9800872at2"/>
<dbReference type="Gene3D" id="3.40.250.10">
    <property type="entry name" value="Rhodanese-like domain"/>
    <property type="match status" value="1"/>
</dbReference>
<accession>A0A239J4S9</accession>
<dbReference type="PANTHER" id="PTHR43031:SF17">
    <property type="entry name" value="SULFURTRANSFERASE YTWF-RELATED"/>
    <property type="match status" value="1"/>
</dbReference>
<proteinExistence type="predicted"/>
<dbReference type="GO" id="GO:0016740">
    <property type="term" value="F:transferase activity"/>
    <property type="evidence" value="ECO:0007669"/>
    <property type="project" value="UniProtKB-KW"/>
</dbReference>
<keyword evidence="3" id="KW-1185">Reference proteome</keyword>
<dbReference type="Proteomes" id="UP000198356">
    <property type="component" value="Unassembled WGS sequence"/>
</dbReference>
<dbReference type="InterPro" id="IPR050229">
    <property type="entry name" value="GlpE_sulfurtransferase"/>
</dbReference>
<dbReference type="InterPro" id="IPR036873">
    <property type="entry name" value="Rhodanese-like_dom_sf"/>
</dbReference>
<name>A0A239J4S9_9BACT</name>
<dbReference type="RefSeq" id="WP_089408531.1">
    <property type="nucleotide sequence ID" value="NZ_FZOU01000003.1"/>
</dbReference>
<dbReference type="InterPro" id="IPR001763">
    <property type="entry name" value="Rhodanese-like_dom"/>
</dbReference>
<reference evidence="2 3" key="1">
    <citation type="submission" date="2017-06" db="EMBL/GenBank/DDBJ databases">
        <authorList>
            <person name="Kim H.J."/>
            <person name="Triplett B.A."/>
        </authorList>
    </citation>
    <scope>NUCLEOTIDE SEQUENCE [LARGE SCALE GENOMIC DNA]</scope>
    <source>
        <strain evidence="2 3">DSM 18704</strain>
    </source>
</reference>
<dbReference type="EMBL" id="FZOU01000003">
    <property type="protein sequence ID" value="SNT00901.1"/>
    <property type="molecule type" value="Genomic_DNA"/>
</dbReference>
<evidence type="ECO:0000259" key="1">
    <source>
        <dbReference type="PROSITE" id="PS50206"/>
    </source>
</evidence>
<evidence type="ECO:0000313" key="3">
    <source>
        <dbReference type="Proteomes" id="UP000198356"/>
    </source>
</evidence>
<evidence type="ECO:0000313" key="2">
    <source>
        <dbReference type="EMBL" id="SNT00901.1"/>
    </source>
</evidence>
<organism evidence="2 3">
    <name type="scientific">Granulicella rosea</name>
    <dbReference type="NCBI Taxonomy" id="474952"/>
    <lineage>
        <taxon>Bacteria</taxon>
        <taxon>Pseudomonadati</taxon>
        <taxon>Acidobacteriota</taxon>
        <taxon>Terriglobia</taxon>
        <taxon>Terriglobales</taxon>
        <taxon>Acidobacteriaceae</taxon>
        <taxon>Granulicella</taxon>
    </lineage>
</organism>
<dbReference type="Pfam" id="PF00581">
    <property type="entry name" value="Rhodanese"/>
    <property type="match status" value="1"/>
</dbReference>
<sequence>MLAPEITVQEFTQLRTQPAPPLLLDVREPWEFETAHLPDSSLIPMGEITSRAHAELDPDQPIVVLCHHGARSLSVTMWLRNQGFDHVQSLAGGIDEWSRNIDPTVPRY</sequence>